<dbReference type="PANTHER" id="PTHR12271:SF123">
    <property type="entry name" value="PROTEIN HESO1"/>
    <property type="match status" value="1"/>
</dbReference>
<dbReference type="SUPFAM" id="SSF81631">
    <property type="entry name" value="PAP/OAS1 substrate-binding domain"/>
    <property type="match status" value="1"/>
</dbReference>
<dbReference type="Gene3D" id="3.30.460.10">
    <property type="entry name" value="Beta Polymerase, domain 2"/>
    <property type="match status" value="1"/>
</dbReference>
<dbReference type="Gene3D" id="1.10.1410.10">
    <property type="match status" value="1"/>
</dbReference>
<dbReference type="Proteomes" id="UP000825935">
    <property type="component" value="Chromosome 16"/>
</dbReference>
<name>A0A8T2T000_CERRI</name>
<dbReference type="EMBL" id="CM035421">
    <property type="protein sequence ID" value="KAH7388417.1"/>
    <property type="molecule type" value="Genomic_DNA"/>
</dbReference>
<feature type="compositionally biased region" description="Basic residues" evidence="1">
    <location>
        <begin position="827"/>
        <end position="837"/>
    </location>
</feature>
<feature type="domain" description="Poly(A) RNA polymerase mitochondrial-like central palm" evidence="2">
    <location>
        <begin position="61"/>
        <end position="201"/>
    </location>
</feature>
<dbReference type="AlphaFoldDB" id="A0A8T2T000"/>
<organism evidence="3 4">
    <name type="scientific">Ceratopteris richardii</name>
    <name type="common">Triangle waterfern</name>
    <dbReference type="NCBI Taxonomy" id="49495"/>
    <lineage>
        <taxon>Eukaryota</taxon>
        <taxon>Viridiplantae</taxon>
        <taxon>Streptophyta</taxon>
        <taxon>Embryophyta</taxon>
        <taxon>Tracheophyta</taxon>
        <taxon>Polypodiopsida</taxon>
        <taxon>Polypodiidae</taxon>
        <taxon>Polypodiales</taxon>
        <taxon>Pteridineae</taxon>
        <taxon>Pteridaceae</taxon>
        <taxon>Parkerioideae</taxon>
        <taxon>Ceratopteris</taxon>
    </lineage>
</organism>
<evidence type="ECO:0000313" key="4">
    <source>
        <dbReference type="Proteomes" id="UP000825935"/>
    </source>
</evidence>
<dbReference type="Pfam" id="PF22600">
    <property type="entry name" value="MTPAP-like_central"/>
    <property type="match status" value="1"/>
</dbReference>
<evidence type="ECO:0000313" key="3">
    <source>
        <dbReference type="EMBL" id="KAH7388417.1"/>
    </source>
</evidence>
<dbReference type="GO" id="GO:0016779">
    <property type="term" value="F:nucleotidyltransferase activity"/>
    <property type="evidence" value="ECO:0007669"/>
    <property type="project" value="TreeGrafter"/>
</dbReference>
<sequence>MDGETQGTLEFEFGIVGEQLELSDDESILLHVAIQASNLDFKALEDASFAAWGEDKVCEFQSFLDDLFKKLQPSIDDHESRVSILAWLSSVTEQMDRYRGARIYAFGSFESNLYTRWADLDLSLELPDTGVWLQGVSKRTKAKVLESFWRILIRKAGEAHDINFIPSARVPVIMFKDSQHNISCDISVSNDGILKSCLLRAICEVDPRCRQLIFLVKFWAKVHGINDPKLGTLNSFALCLLVVFHLQTISPPVLPPLSSVLDKDTATHFEGAGRRSYIEEVRKNIWTRIQPFINGKFGSQNKSSVAELFASFIQKFSAVSKLWSEGLAVCTFSGTWGAVSSVCLTWRQNGHVMAIEDPVIRSENCARSVRADTLELIAEAFRSTARVLSSPMVAGGLPALLESLFLWPVSTQALGLESWLLKAHSSCENHTRGSVKYKNAVRPNKYPGKKNRVELDLSAHMVKQKREKSHSCKVINNRSSRKNRSLIEMKREVENDVFLQEKADESCVSRRDLNCHEKTSRAQFQHQLQLAPSVPLVRTKVKEKRIFKREKGKVKKLSDGGIIDSTLKKDTPPVQQGKAERESSHEGVVSEGSRESSSELESMQCKTERVTRNCISERVTGKDMMSMKGLSDAIPDPDASSTDPSCRNVCSTMETAEHNPVIREEDPLGTEGILAGNIWAGPMKGCAEKGHPKSTDHVKNDYLDTMQLGSTYETESGRAQQLDDPWPINPKVGYMKGACTYEAQSGRAHQLDDPLPILQGSESIEVGYTKGASTYETQSGRAQQSDDPWPILQGSESIKVGHTKGASSIHVQTLVTQDDRKTTPSKNVRRPRTMPRKNTRKIGNNIIVPSVDTSADCKGAMQNVLHPARSMRMSQGAQVWVPRKTSEKLTCYAATSNGLEEAT</sequence>
<dbReference type="PANTHER" id="PTHR12271">
    <property type="entry name" value="POLY A POLYMERASE CID PAP -RELATED"/>
    <property type="match status" value="1"/>
</dbReference>
<feature type="region of interest" description="Disordered" evidence="1">
    <location>
        <begin position="563"/>
        <end position="605"/>
    </location>
</feature>
<evidence type="ECO:0000256" key="1">
    <source>
        <dbReference type="SAM" id="MobiDB-lite"/>
    </source>
</evidence>
<dbReference type="InterPro" id="IPR054708">
    <property type="entry name" value="MTPAP-like_central"/>
</dbReference>
<keyword evidence="4" id="KW-1185">Reference proteome</keyword>
<feature type="region of interest" description="Disordered" evidence="1">
    <location>
        <begin position="817"/>
        <end position="837"/>
    </location>
</feature>
<dbReference type="GO" id="GO:0031123">
    <property type="term" value="P:RNA 3'-end processing"/>
    <property type="evidence" value="ECO:0007669"/>
    <property type="project" value="TreeGrafter"/>
</dbReference>
<dbReference type="SUPFAM" id="SSF81301">
    <property type="entry name" value="Nucleotidyltransferase"/>
    <property type="match status" value="1"/>
</dbReference>
<protein>
    <recommendedName>
        <fullName evidence="2">Poly(A) RNA polymerase mitochondrial-like central palm domain-containing protein</fullName>
    </recommendedName>
</protein>
<reference evidence="3" key="1">
    <citation type="submission" date="2021-08" db="EMBL/GenBank/DDBJ databases">
        <title>WGS assembly of Ceratopteris richardii.</title>
        <authorList>
            <person name="Marchant D.B."/>
            <person name="Chen G."/>
            <person name="Jenkins J."/>
            <person name="Shu S."/>
            <person name="Leebens-Mack J."/>
            <person name="Grimwood J."/>
            <person name="Schmutz J."/>
            <person name="Soltis P."/>
            <person name="Soltis D."/>
            <person name="Chen Z.-H."/>
        </authorList>
    </citation>
    <scope>NUCLEOTIDE SEQUENCE</scope>
    <source>
        <strain evidence="3">Whitten #5841</strain>
        <tissue evidence="3">Leaf</tissue>
    </source>
</reference>
<evidence type="ECO:0000259" key="2">
    <source>
        <dbReference type="Pfam" id="PF22600"/>
    </source>
</evidence>
<dbReference type="CDD" id="cd05402">
    <property type="entry name" value="NT_PAP_TUTase"/>
    <property type="match status" value="1"/>
</dbReference>
<dbReference type="OrthoDB" id="2274644at2759"/>
<comment type="caution">
    <text evidence="3">The sequence shown here is derived from an EMBL/GenBank/DDBJ whole genome shotgun (WGS) entry which is preliminary data.</text>
</comment>
<accession>A0A8T2T000</accession>
<proteinExistence type="predicted"/>
<gene>
    <name evidence="3" type="ORF">KP509_16G074700</name>
</gene>
<dbReference type="InterPro" id="IPR043519">
    <property type="entry name" value="NT_sf"/>
</dbReference>